<evidence type="ECO:0000313" key="3">
    <source>
        <dbReference type="Proteomes" id="UP001163046"/>
    </source>
</evidence>
<dbReference type="OrthoDB" id="6088034at2759"/>
<evidence type="ECO:0000313" key="2">
    <source>
        <dbReference type="EMBL" id="KAJ7358941.1"/>
    </source>
</evidence>
<protein>
    <submittedName>
        <fullName evidence="2">Uncharacterized protein</fullName>
    </submittedName>
</protein>
<organism evidence="2 3">
    <name type="scientific">Desmophyllum pertusum</name>
    <dbReference type="NCBI Taxonomy" id="174260"/>
    <lineage>
        <taxon>Eukaryota</taxon>
        <taxon>Metazoa</taxon>
        <taxon>Cnidaria</taxon>
        <taxon>Anthozoa</taxon>
        <taxon>Hexacorallia</taxon>
        <taxon>Scleractinia</taxon>
        <taxon>Caryophylliina</taxon>
        <taxon>Caryophylliidae</taxon>
        <taxon>Desmophyllum</taxon>
    </lineage>
</organism>
<comment type="caution">
    <text evidence="2">The sequence shown here is derived from an EMBL/GenBank/DDBJ whole genome shotgun (WGS) entry which is preliminary data.</text>
</comment>
<dbReference type="AlphaFoldDB" id="A0A9W9YMW5"/>
<sequence length="243" mass="28054">MSLDWDDSYDFDMSPIETTESSTQTSPISEEEELLLKEHIQFHSEMKDFLERALLKGQNEGVLALRVFIKNKPKKPKTSLNRLFLEDNSPQNDETESSTHEYLKTKLTQESLPIFSSLSLSDSESWNTVSEKIKNTNQRCQRGSGVCLSGHIQLGHLLEAGAKLYRDEKLLGRAEGTFDEWIRKNVQMSSRHARKLRAVARVIQPFPRLHNLALSLTEVYQRLPSIRRVLEIQEYKEFWSLAS</sequence>
<evidence type="ECO:0000256" key="1">
    <source>
        <dbReference type="SAM" id="MobiDB-lite"/>
    </source>
</evidence>
<feature type="compositionally biased region" description="Polar residues" evidence="1">
    <location>
        <begin position="16"/>
        <end position="28"/>
    </location>
</feature>
<feature type="compositionally biased region" description="Acidic residues" evidence="1">
    <location>
        <begin position="1"/>
        <end position="10"/>
    </location>
</feature>
<dbReference type="Proteomes" id="UP001163046">
    <property type="component" value="Unassembled WGS sequence"/>
</dbReference>
<keyword evidence="3" id="KW-1185">Reference proteome</keyword>
<accession>A0A9W9YMW5</accession>
<proteinExistence type="predicted"/>
<dbReference type="EMBL" id="MU827314">
    <property type="protein sequence ID" value="KAJ7358941.1"/>
    <property type="molecule type" value="Genomic_DNA"/>
</dbReference>
<reference evidence="2" key="1">
    <citation type="submission" date="2023-01" db="EMBL/GenBank/DDBJ databases">
        <title>Genome assembly of the deep-sea coral Lophelia pertusa.</title>
        <authorList>
            <person name="Herrera S."/>
            <person name="Cordes E."/>
        </authorList>
    </citation>
    <scope>NUCLEOTIDE SEQUENCE</scope>
    <source>
        <strain evidence="2">USNM1676648</strain>
        <tissue evidence="2">Polyp</tissue>
    </source>
</reference>
<feature type="region of interest" description="Disordered" evidence="1">
    <location>
        <begin position="1"/>
        <end position="28"/>
    </location>
</feature>
<gene>
    <name evidence="2" type="ORF">OS493_020784</name>
</gene>
<name>A0A9W9YMW5_9CNID</name>